<dbReference type="EMBL" id="CT867985">
    <property type="protein sequence ID" value="CAK55622.1"/>
    <property type="molecule type" value="Genomic_DNA"/>
</dbReference>
<dbReference type="KEGG" id="ptm:GSPATT00000057001"/>
<keyword evidence="2" id="KW-1185">Reference proteome</keyword>
<protein>
    <submittedName>
        <fullName evidence="1">Uncharacterized protein</fullName>
    </submittedName>
</protein>
<dbReference type="STRING" id="5888.A0BAQ5"/>
<evidence type="ECO:0000313" key="2">
    <source>
        <dbReference type="Proteomes" id="UP000000600"/>
    </source>
</evidence>
<dbReference type="Proteomes" id="UP000000600">
    <property type="component" value="Unassembled WGS sequence"/>
</dbReference>
<organism evidence="1 2">
    <name type="scientific">Paramecium tetraurelia</name>
    <dbReference type="NCBI Taxonomy" id="5888"/>
    <lineage>
        <taxon>Eukaryota</taxon>
        <taxon>Sar</taxon>
        <taxon>Alveolata</taxon>
        <taxon>Ciliophora</taxon>
        <taxon>Intramacronucleata</taxon>
        <taxon>Oligohymenophorea</taxon>
        <taxon>Peniculida</taxon>
        <taxon>Parameciidae</taxon>
        <taxon>Paramecium</taxon>
    </lineage>
</organism>
<gene>
    <name evidence="1" type="ORF">GSPATT00000057001</name>
</gene>
<reference evidence="1 2" key="1">
    <citation type="journal article" date="2006" name="Nature">
        <title>Global trends of whole-genome duplications revealed by the ciliate Paramecium tetraurelia.</title>
        <authorList>
            <consortium name="Genoscope"/>
            <person name="Aury J.-M."/>
            <person name="Jaillon O."/>
            <person name="Duret L."/>
            <person name="Noel B."/>
            <person name="Jubin C."/>
            <person name="Porcel B.M."/>
            <person name="Segurens B."/>
            <person name="Daubin V."/>
            <person name="Anthouard V."/>
            <person name="Aiach N."/>
            <person name="Arnaiz O."/>
            <person name="Billaut A."/>
            <person name="Beisson J."/>
            <person name="Blanc I."/>
            <person name="Bouhouche K."/>
            <person name="Camara F."/>
            <person name="Duharcourt S."/>
            <person name="Guigo R."/>
            <person name="Gogendeau D."/>
            <person name="Katinka M."/>
            <person name="Keller A.-M."/>
            <person name="Kissmehl R."/>
            <person name="Klotz C."/>
            <person name="Koll F."/>
            <person name="Le Moue A."/>
            <person name="Lepere C."/>
            <person name="Malinsky S."/>
            <person name="Nowacki M."/>
            <person name="Nowak J.K."/>
            <person name="Plattner H."/>
            <person name="Poulain J."/>
            <person name="Ruiz F."/>
            <person name="Serrano V."/>
            <person name="Zagulski M."/>
            <person name="Dessen P."/>
            <person name="Betermier M."/>
            <person name="Weissenbach J."/>
            <person name="Scarpelli C."/>
            <person name="Schachter V."/>
            <person name="Sperling L."/>
            <person name="Meyer E."/>
            <person name="Cohen J."/>
            <person name="Wincker P."/>
        </authorList>
    </citation>
    <scope>NUCLEOTIDE SEQUENCE [LARGE SCALE GENOMIC DNA]</scope>
    <source>
        <strain evidence="1 2">Stock d4-2</strain>
    </source>
</reference>
<name>A0BAQ5_PARTE</name>
<sequence length="139" mass="16769">MSNFKRNDNFLKRKILTKPILDIQNQMFCWVISLKGQIIFIEQDTSTTIYKQFLRYCIGYSFHKNHISIIFDQFCEQWSKIVPKKQIESLQHQEQKELQHKIACQYNQMQQQFTIKNIDSSIFYLDLSKSETEQAVENY</sequence>
<dbReference type="GeneID" id="5008824"/>
<evidence type="ECO:0000313" key="1">
    <source>
        <dbReference type="EMBL" id="CAK55622.1"/>
    </source>
</evidence>
<dbReference type="HOGENOM" id="CLU_1848940_0_0_1"/>
<dbReference type="AlphaFoldDB" id="A0BAQ5"/>
<proteinExistence type="predicted"/>
<accession>A0BAQ5</accession>
<dbReference type="RefSeq" id="XP_001423020.1">
    <property type="nucleotide sequence ID" value="XM_001422983.1"/>
</dbReference>
<dbReference type="InParanoid" id="A0BAQ5"/>
<dbReference type="OrthoDB" id="289162at2759"/>
<dbReference type="eggNOG" id="KOG3949">
    <property type="taxonomic scope" value="Eukaryota"/>
</dbReference>